<feature type="region of interest" description="Disordered" evidence="1">
    <location>
        <begin position="1"/>
        <end position="22"/>
    </location>
</feature>
<proteinExistence type="predicted"/>
<feature type="compositionally biased region" description="Low complexity" evidence="1">
    <location>
        <begin position="1"/>
        <end position="12"/>
    </location>
</feature>
<organism evidence="2 3">
    <name type="scientific">Streptomyces cylindrosporus</name>
    <dbReference type="NCBI Taxonomy" id="2927583"/>
    <lineage>
        <taxon>Bacteria</taxon>
        <taxon>Bacillati</taxon>
        <taxon>Actinomycetota</taxon>
        <taxon>Actinomycetes</taxon>
        <taxon>Kitasatosporales</taxon>
        <taxon>Streptomycetaceae</taxon>
        <taxon>Streptomyces</taxon>
    </lineage>
</organism>
<protein>
    <submittedName>
        <fullName evidence="2">Uncharacterized protein</fullName>
    </submittedName>
</protein>
<dbReference type="RefSeq" id="WP_242772615.1">
    <property type="nucleotide sequence ID" value="NZ_JALDAY010000011.1"/>
</dbReference>
<accession>A0ABS9YG80</accession>
<dbReference type="EMBL" id="JALDAY010000011">
    <property type="protein sequence ID" value="MCI3276242.1"/>
    <property type="molecule type" value="Genomic_DNA"/>
</dbReference>
<comment type="caution">
    <text evidence="2">The sequence shown here is derived from an EMBL/GenBank/DDBJ whole genome shotgun (WGS) entry which is preliminary data.</text>
</comment>
<sequence length="270" mass="28719">MSSPRSRSSLSSQTAKQAEEAIARSLAKAPAGQRRLADGRDTQATLVGMVREWCEINGGRFEIGAAGSKWVQLSDDSMAMGDFRPLGLSTDLCAVSDHAAARTLAAGYRKAVFGSAPPVSYWCTTAIRDDVIPIMLAVLDRELTGSAACLDWYLQTSCTPRLCLHHPDDDSTPFCGSASCALAAPNSPCDCVCGGVNHGMGEEVLKAPLPDTPDWPSAPAPVWRPGSGSVEIDRTHRYIAGRSPYSRHGTRFRPPSVAWTASDAPETGRG</sequence>
<gene>
    <name evidence="2" type="ORF">MQP27_34715</name>
</gene>
<evidence type="ECO:0000313" key="3">
    <source>
        <dbReference type="Proteomes" id="UP001165269"/>
    </source>
</evidence>
<reference evidence="2" key="1">
    <citation type="submission" date="2022-03" db="EMBL/GenBank/DDBJ databases">
        <title>Streptomyces 7R015 and 7R016 isolated from Barleria lupulina in Thailand.</title>
        <authorList>
            <person name="Kanchanasin P."/>
            <person name="Phongsopitanun W."/>
            <person name="Tanasupawat S."/>
        </authorList>
    </citation>
    <scope>NUCLEOTIDE SEQUENCE</scope>
    <source>
        <strain evidence="2">7R015</strain>
    </source>
</reference>
<evidence type="ECO:0000256" key="1">
    <source>
        <dbReference type="SAM" id="MobiDB-lite"/>
    </source>
</evidence>
<evidence type="ECO:0000313" key="2">
    <source>
        <dbReference type="EMBL" id="MCI3276242.1"/>
    </source>
</evidence>
<dbReference type="Proteomes" id="UP001165269">
    <property type="component" value="Unassembled WGS sequence"/>
</dbReference>
<name>A0ABS9YG80_9ACTN</name>
<feature type="region of interest" description="Disordered" evidence="1">
    <location>
        <begin position="251"/>
        <end position="270"/>
    </location>
</feature>
<keyword evidence="3" id="KW-1185">Reference proteome</keyword>